<dbReference type="RefSeq" id="WP_043917177.1">
    <property type="nucleotide sequence ID" value="NZ_FZPF01000005.1"/>
</dbReference>
<evidence type="ECO:0000256" key="1">
    <source>
        <dbReference type="SAM" id="SignalP"/>
    </source>
</evidence>
<sequence>MPLRRCLPVIALALAACGAAPAEVATRLDPRAADYAGLRVFLTLPEGQAPAPGFPVLTLRVQQEARAARTGTARLVRVPDPRGPGAYAVAREDLAGLAALSEAVVNADGSGSAAVSIGVETCRMGPAGGGALTVALAAPDDPRPLPLLRAGDAPGAAPGAAVIADLDAKAPCP</sequence>
<feature type="signal peptide" evidence="1">
    <location>
        <begin position="1"/>
        <end position="22"/>
    </location>
</feature>
<accession>A0A0D1EQP6</accession>
<gene>
    <name evidence="2" type="ORF">jaqu_03170</name>
</gene>
<evidence type="ECO:0000313" key="2">
    <source>
        <dbReference type="EMBL" id="KIT17960.1"/>
    </source>
</evidence>
<feature type="chain" id="PRO_5002230508" description="Lipoprotein" evidence="1">
    <location>
        <begin position="23"/>
        <end position="173"/>
    </location>
</feature>
<dbReference type="PATRIC" id="fig|935700.4.peg.341"/>
<dbReference type="PROSITE" id="PS51257">
    <property type="entry name" value="PROKAR_LIPOPROTEIN"/>
    <property type="match status" value="1"/>
</dbReference>
<dbReference type="AlphaFoldDB" id="A0A0D1EQP6"/>
<protein>
    <recommendedName>
        <fullName evidence="4">Lipoprotein</fullName>
    </recommendedName>
</protein>
<keyword evidence="3" id="KW-1185">Reference proteome</keyword>
<reference evidence="2 3" key="1">
    <citation type="submission" date="2015-02" db="EMBL/GenBank/DDBJ databases">
        <title>Genome Sequence of Jannaschia aquimarina DSM28248, a member of the Roseobacter clade.</title>
        <authorList>
            <person name="Voget S."/>
            <person name="Daniel R."/>
        </authorList>
    </citation>
    <scope>NUCLEOTIDE SEQUENCE [LARGE SCALE GENOMIC DNA]</scope>
    <source>
        <strain evidence="2 3">GSW-M26</strain>
    </source>
</reference>
<evidence type="ECO:0008006" key="4">
    <source>
        <dbReference type="Google" id="ProtNLM"/>
    </source>
</evidence>
<evidence type="ECO:0000313" key="3">
    <source>
        <dbReference type="Proteomes" id="UP000032232"/>
    </source>
</evidence>
<name>A0A0D1EQP6_9RHOB</name>
<proteinExistence type="predicted"/>
<dbReference type="Proteomes" id="UP000032232">
    <property type="component" value="Unassembled WGS sequence"/>
</dbReference>
<dbReference type="EMBL" id="JYFE01000008">
    <property type="protein sequence ID" value="KIT17960.1"/>
    <property type="molecule type" value="Genomic_DNA"/>
</dbReference>
<organism evidence="2 3">
    <name type="scientific">Jannaschia aquimarina</name>
    <dbReference type="NCBI Taxonomy" id="935700"/>
    <lineage>
        <taxon>Bacteria</taxon>
        <taxon>Pseudomonadati</taxon>
        <taxon>Pseudomonadota</taxon>
        <taxon>Alphaproteobacteria</taxon>
        <taxon>Rhodobacterales</taxon>
        <taxon>Roseobacteraceae</taxon>
        <taxon>Jannaschia</taxon>
    </lineage>
</organism>
<comment type="caution">
    <text evidence="2">The sequence shown here is derived from an EMBL/GenBank/DDBJ whole genome shotgun (WGS) entry which is preliminary data.</text>
</comment>
<dbReference type="STRING" id="935700.jaqu_03170"/>
<keyword evidence="1" id="KW-0732">Signal</keyword>